<dbReference type="PANTHER" id="PTHR45138">
    <property type="entry name" value="REGULATORY COMPONENTS OF SENSORY TRANSDUCTION SYSTEM"/>
    <property type="match status" value="1"/>
</dbReference>
<evidence type="ECO:0000259" key="2">
    <source>
        <dbReference type="PROSITE" id="PS50887"/>
    </source>
</evidence>
<dbReference type="Gene3D" id="3.30.70.270">
    <property type="match status" value="1"/>
</dbReference>
<gene>
    <name evidence="3" type="ORF">SAMN05216470_1566</name>
</gene>
<dbReference type="InterPro" id="IPR000014">
    <property type="entry name" value="PAS"/>
</dbReference>
<dbReference type="Gene3D" id="3.30.450.20">
    <property type="entry name" value="PAS domain"/>
    <property type="match status" value="1"/>
</dbReference>
<keyword evidence="1" id="KW-1133">Transmembrane helix</keyword>
<dbReference type="AlphaFoldDB" id="A0A239RDP3"/>
<dbReference type="InterPro" id="IPR043128">
    <property type="entry name" value="Rev_trsase/Diguanyl_cyclase"/>
</dbReference>
<reference evidence="3 4" key="1">
    <citation type="submission" date="2017-07" db="EMBL/GenBank/DDBJ databases">
        <authorList>
            <person name="Sun Z.S."/>
            <person name="Albrecht U."/>
            <person name="Echele G."/>
            <person name="Lee C.C."/>
        </authorList>
    </citation>
    <scope>NUCLEOTIDE SEQUENCE [LARGE SCALE GENOMIC DNA]</scope>
    <source>
        <strain evidence="3 4">AR3</strain>
    </source>
</reference>
<evidence type="ECO:0000256" key="1">
    <source>
        <dbReference type="SAM" id="Phobius"/>
    </source>
</evidence>
<dbReference type="PANTHER" id="PTHR45138:SF9">
    <property type="entry name" value="DIGUANYLATE CYCLASE DGCM-RELATED"/>
    <property type="match status" value="1"/>
</dbReference>
<dbReference type="SUPFAM" id="SSF55073">
    <property type="entry name" value="Nucleotide cyclase"/>
    <property type="match status" value="1"/>
</dbReference>
<dbReference type="EMBL" id="FZRA01000005">
    <property type="protein sequence ID" value="SNU08993.1"/>
    <property type="molecule type" value="Genomic_DNA"/>
</dbReference>
<protein>
    <submittedName>
        <fullName evidence="3">PAS domain S-box-containing protein/diguanylate cyclase (GGDEF) domain-containing protein</fullName>
    </submittedName>
</protein>
<dbReference type="CDD" id="cd01949">
    <property type="entry name" value="GGDEF"/>
    <property type="match status" value="1"/>
</dbReference>
<feature type="domain" description="GGDEF" evidence="2">
    <location>
        <begin position="220"/>
        <end position="339"/>
    </location>
</feature>
<dbReference type="NCBIfam" id="TIGR00254">
    <property type="entry name" value="GGDEF"/>
    <property type="match status" value="1"/>
</dbReference>
<dbReference type="SMART" id="SM00267">
    <property type="entry name" value="GGDEF"/>
    <property type="match status" value="1"/>
</dbReference>
<dbReference type="InterPro" id="IPR000160">
    <property type="entry name" value="GGDEF_dom"/>
</dbReference>
<feature type="transmembrane region" description="Helical" evidence="1">
    <location>
        <begin position="44"/>
        <end position="61"/>
    </location>
</feature>
<keyword evidence="1" id="KW-0472">Membrane</keyword>
<dbReference type="Pfam" id="PF00990">
    <property type="entry name" value="GGDEF"/>
    <property type="match status" value="1"/>
</dbReference>
<dbReference type="InterPro" id="IPR029787">
    <property type="entry name" value="Nucleotide_cyclase"/>
</dbReference>
<dbReference type="Proteomes" id="UP000214649">
    <property type="component" value="Unassembled WGS sequence"/>
</dbReference>
<dbReference type="InterPro" id="IPR050469">
    <property type="entry name" value="Diguanylate_Cyclase"/>
</dbReference>
<dbReference type="GO" id="GO:0052621">
    <property type="term" value="F:diguanylate cyclase activity"/>
    <property type="evidence" value="ECO:0007669"/>
    <property type="project" value="TreeGrafter"/>
</dbReference>
<dbReference type="NCBIfam" id="TIGR00229">
    <property type="entry name" value="sensory_box"/>
    <property type="match status" value="1"/>
</dbReference>
<sequence>MLKVRIFLRKYHKLISYLLVMIALVLSVILLYEEIVVERGNPLVLSILTGLLAVVILEYYLSRRRNLVAHFILESSEHVALYAIDLGNRYIAFNKSDIELVEMFYGFTPKIGDNVFENLNEEEASRLSNNIERAKKGETFTFTDEVKLDGKTYYWENMFAPFYSQRKKLIGVFCFTMDITEQKLREIENERLIYQDMLTGVYNRRFIELAFNECVLNKVEPITIIMSDLNKFKEANDTYGHACGDQILKDFGKILTNVMPEEAVVARLGGDEFAVLLPRVSEKQAEFLMNLVKSEMIAEDMPVTVSLGSYTDSYEAHKSFVNFCICADERMYRDKNQKG</sequence>
<proteinExistence type="predicted"/>
<name>A0A239RDP3_STREI</name>
<evidence type="ECO:0000313" key="4">
    <source>
        <dbReference type="Proteomes" id="UP000214649"/>
    </source>
</evidence>
<dbReference type="PROSITE" id="PS50887">
    <property type="entry name" value="GGDEF"/>
    <property type="match status" value="1"/>
</dbReference>
<dbReference type="InterPro" id="IPR035965">
    <property type="entry name" value="PAS-like_dom_sf"/>
</dbReference>
<evidence type="ECO:0000313" key="3">
    <source>
        <dbReference type="EMBL" id="SNU08993.1"/>
    </source>
</evidence>
<dbReference type="SUPFAM" id="SSF55785">
    <property type="entry name" value="PYP-like sensor domain (PAS domain)"/>
    <property type="match status" value="1"/>
</dbReference>
<keyword evidence="1" id="KW-0812">Transmembrane</keyword>
<organism evidence="3 4">
    <name type="scientific">Streptococcus equinus</name>
    <name type="common">Streptococcus bovis</name>
    <dbReference type="NCBI Taxonomy" id="1335"/>
    <lineage>
        <taxon>Bacteria</taxon>
        <taxon>Bacillati</taxon>
        <taxon>Bacillota</taxon>
        <taxon>Bacilli</taxon>
        <taxon>Lactobacillales</taxon>
        <taxon>Streptococcaceae</taxon>
        <taxon>Streptococcus</taxon>
    </lineage>
</organism>
<accession>A0A239RDP3</accession>
<feature type="transmembrane region" description="Helical" evidence="1">
    <location>
        <begin position="14"/>
        <end position="32"/>
    </location>
</feature>
<dbReference type="InterPro" id="IPR013656">
    <property type="entry name" value="PAS_4"/>
</dbReference>
<dbReference type="Pfam" id="PF08448">
    <property type="entry name" value="PAS_4"/>
    <property type="match status" value="1"/>
</dbReference>